<dbReference type="PANTHER" id="PTHR15028:SF6">
    <property type="entry name" value="B-CELL DIFFERENTIATION ANTIGEN CD72"/>
    <property type="match status" value="1"/>
</dbReference>
<dbReference type="InterPro" id="IPR001304">
    <property type="entry name" value="C-type_lectin-like"/>
</dbReference>
<keyword evidence="2" id="KW-0472">Membrane</keyword>
<gene>
    <name evidence="5" type="primary">LOC108705002</name>
</gene>
<evidence type="ECO:0000313" key="5">
    <source>
        <dbReference type="RefSeq" id="XP_041436646.1"/>
    </source>
</evidence>
<evidence type="ECO:0000313" key="4">
    <source>
        <dbReference type="Proteomes" id="UP000186698"/>
    </source>
</evidence>
<protein>
    <submittedName>
        <fullName evidence="5">B-cell differentiation antigen CD72 isoform X1</fullName>
    </submittedName>
</protein>
<keyword evidence="2" id="KW-1133">Transmembrane helix</keyword>
<feature type="transmembrane region" description="Helical" evidence="2">
    <location>
        <begin position="71"/>
        <end position="94"/>
    </location>
</feature>
<reference evidence="5" key="1">
    <citation type="submission" date="2025-08" db="UniProtKB">
        <authorList>
            <consortium name="RefSeq"/>
        </authorList>
    </citation>
    <scope>IDENTIFICATION</scope>
    <source>
        <strain evidence="5">J_2021</strain>
        <tissue evidence="5">Erythrocytes</tissue>
    </source>
</reference>
<organism evidence="4 5">
    <name type="scientific">Xenopus laevis</name>
    <name type="common">African clawed frog</name>
    <dbReference type="NCBI Taxonomy" id="8355"/>
    <lineage>
        <taxon>Eukaryota</taxon>
        <taxon>Metazoa</taxon>
        <taxon>Chordata</taxon>
        <taxon>Craniata</taxon>
        <taxon>Vertebrata</taxon>
        <taxon>Euteleostomi</taxon>
        <taxon>Amphibia</taxon>
        <taxon>Batrachia</taxon>
        <taxon>Anura</taxon>
        <taxon>Pipoidea</taxon>
        <taxon>Pipidae</taxon>
        <taxon>Xenopodinae</taxon>
        <taxon>Xenopus</taxon>
        <taxon>Xenopus</taxon>
    </lineage>
</organism>
<keyword evidence="1" id="KW-0175">Coiled coil</keyword>
<keyword evidence="2" id="KW-0812">Transmembrane</keyword>
<dbReference type="KEGG" id="xla:108705002"/>
<sequence length="342" mass="40061">MNEAVTYADLQFVNSSLKESVFKSDEEEDPGATYENVKSLNVPVMKVETSAPDNRGRAQPPGGLQKQEYKFLLLLLLLCLGSFSALVGIVIKYLQVSRELEELSTSHMELNSSLSWEIQSKEEKLTLTHMRLSNLQTEFKQLVQELKNLNRSLQFCNGTQKDTRENLLRIQELYHKTMEEKEKTEKNLKETEMQLQNANMAYCPSQWIRFGMRCLFFSEKKENWETSKLNCQKEMSTLLILRDNDNELQEFLSSKEGDYWVGNEIVWNNRFTWKNSNEFPECWGDNCVKISSGRQQYVKKYLNNRWICEKKLVLLDVAKSDSSLKYRFYLSGENGKYQCQKQ</sequence>
<name>A0A8J1M5Q1_XENLA</name>
<dbReference type="PROSITE" id="PS50041">
    <property type="entry name" value="C_TYPE_LECTIN_2"/>
    <property type="match status" value="1"/>
</dbReference>
<accession>A0A8J1M5Q1</accession>
<proteinExistence type="predicted"/>
<dbReference type="PANTHER" id="PTHR15028">
    <property type="entry name" value="CD72-RELATED"/>
    <property type="match status" value="1"/>
</dbReference>
<dbReference type="InterPro" id="IPR016186">
    <property type="entry name" value="C-type_lectin-like/link_sf"/>
</dbReference>
<dbReference type="InterPro" id="IPR039689">
    <property type="entry name" value="CD72"/>
</dbReference>
<dbReference type="Proteomes" id="UP000186698">
    <property type="component" value="Chromosome 1S"/>
</dbReference>
<dbReference type="GO" id="GO:0005886">
    <property type="term" value="C:plasma membrane"/>
    <property type="evidence" value="ECO:0000318"/>
    <property type="project" value="GO_Central"/>
</dbReference>
<dbReference type="GeneID" id="108705002"/>
<dbReference type="SMART" id="SM00034">
    <property type="entry name" value="CLECT"/>
    <property type="match status" value="1"/>
</dbReference>
<dbReference type="AlphaFoldDB" id="A0A8J1M5Q1"/>
<dbReference type="RefSeq" id="XP_041436646.1">
    <property type="nucleotide sequence ID" value="XM_041580712.1"/>
</dbReference>
<evidence type="ECO:0000259" key="3">
    <source>
        <dbReference type="PROSITE" id="PS50041"/>
    </source>
</evidence>
<dbReference type="GO" id="GO:0004888">
    <property type="term" value="F:transmembrane signaling receptor activity"/>
    <property type="evidence" value="ECO:0007669"/>
    <property type="project" value="InterPro"/>
</dbReference>
<keyword evidence="4" id="KW-1185">Reference proteome</keyword>
<evidence type="ECO:0000256" key="1">
    <source>
        <dbReference type="SAM" id="Coils"/>
    </source>
</evidence>
<dbReference type="OrthoDB" id="8950604at2759"/>
<dbReference type="Gene3D" id="3.10.100.10">
    <property type="entry name" value="Mannose-Binding Protein A, subunit A"/>
    <property type="match status" value="1"/>
</dbReference>
<evidence type="ECO:0000256" key="2">
    <source>
        <dbReference type="SAM" id="Phobius"/>
    </source>
</evidence>
<dbReference type="InterPro" id="IPR016187">
    <property type="entry name" value="CTDL_fold"/>
</dbReference>
<dbReference type="SUPFAM" id="SSF56436">
    <property type="entry name" value="C-type lectin-like"/>
    <property type="match status" value="1"/>
</dbReference>
<feature type="domain" description="C-type lectin" evidence="3">
    <location>
        <begin position="210"/>
        <end position="309"/>
    </location>
</feature>
<feature type="coiled-coil region" evidence="1">
    <location>
        <begin position="132"/>
        <end position="201"/>
    </location>
</feature>